<reference evidence="1 2" key="1">
    <citation type="submission" date="2016-03" db="EMBL/GenBank/DDBJ databases">
        <title>Cyphomyrmex costatus WGS genome.</title>
        <authorList>
            <person name="Nygaard S."/>
            <person name="Hu H."/>
            <person name="Boomsma J."/>
            <person name="Zhang G."/>
        </authorList>
    </citation>
    <scope>NUCLEOTIDE SEQUENCE [LARGE SCALE GENOMIC DNA]</scope>
    <source>
        <strain evidence="1">MS0001</strain>
        <tissue evidence="1">Whole body</tissue>
    </source>
</reference>
<keyword evidence="2" id="KW-1185">Reference proteome</keyword>
<proteinExistence type="predicted"/>
<gene>
    <name evidence="1" type="ORF">ALC62_14365</name>
</gene>
<accession>A0A195C2F2</accession>
<protein>
    <submittedName>
        <fullName evidence="1">Uncharacterized protein</fullName>
    </submittedName>
</protein>
<dbReference type="Proteomes" id="UP000078542">
    <property type="component" value="Unassembled WGS sequence"/>
</dbReference>
<dbReference type="EMBL" id="KQ978344">
    <property type="protein sequence ID" value="KYM94770.1"/>
    <property type="molecule type" value="Genomic_DNA"/>
</dbReference>
<sequence length="88" mass="10590">LDREKIFESFVTFLPSLLLRPSIDDVVIRMIGQIVLRFKEWIQEELIAKHESIIENVKKIDIVGTYDDKQSRLMIYNLFYFVDSQIYY</sequence>
<name>A0A195C2F2_9HYME</name>
<feature type="non-terminal residue" evidence="1">
    <location>
        <position position="1"/>
    </location>
</feature>
<dbReference type="STRING" id="456900.A0A195C2F2"/>
<evidence type="ECO:0000313" key="1">
    <source>
        <dbReference type="EMBL" id="KYM94770.1"/>
    </source>
</evidence>
<evidence type="ECO:0000313" key="2">
    <source>
        <dbReference type="Proteomes" id="UP000078542"/>
    </source>
</evidence>
<dbReference type="AlphaFoldDB" id="A0A195C2F2"/>
<organism evidence="1 2">
    <name type="scientific">Cyphomyrmex costatus</name>
    <dbReference type="NCBI Taxonomy" id="456900"/>
    <lineage>
        <taxon>Eukaryota</taxon>
        <taxon>Metazoa</taxon>
        <taxon>Ecdysozoa</taxon>
        <taxon>Arthropoda</taxon>
        <taxon>Hexapoda</taxon>
        <taxon>Insecta</taxon>
        <taxon>Pterygota</taxon>
        <taxon>Neoptera</taxon>
        <taxon>Endopterygota</taxon>
        <taxon>Hymenoptera</taxon>
        <taxon>Apocrita</taxon>
        <taxon>Aculeata</taxon>
        <taxon>Formicoidea</taxon>
        <taxon>Formicidae</taxon>
        <taxon>Myrmicinae</taxon>
        <taxon>Cyphomyrmex</taxon>
    </lineage>
</organism>